<protein>
    <submittedName>
        <fullName evidence="1">Fic family protein</fullName>
    </submittedName>
</protein>
<dbReference type="Gene3D" id="1.20.120.1870">
    <property type="entry name" value="Fic/DOC protein, Fido domain"/>
    <property type="match status" value="1"/>
</dbReference>
<organism evidence="1 2">
    <name type="scientific">Haloterrigena gelatinilytica</name>
    <dbReference type="NCBI Taxonomy" id="2741724"/>
    <lineage>
        <taxon>Archaea</taxon>
        <taxon>Methanobacteriati</taxon>
        <taxon>Methanobacteriota</taxon>
        <taxon>Stenosarchaea group</taxon>
        <taxon>Halobacteria</taxon>
        <taxon>Halobacteriales</taxon>
        <taxon>Natrialbaceae</taxon>
        <taxon>Haloterrigena</taxon>
    </lineage>
</organism>
<evidence type="ECO:0000313" key="2">
    <source>
        <dbReference type="Proteomes" id="UP001016761"/>
    </source>
</evidence>
<sequence>MGITHDLYGLSDMGKEYVDSDRDLQEFREHISDSEVERITDFSELDPEDIKWRNREYFKNPDHRYDHGDILSYHQVQHQISVVRNADLDRVMREFPTKEPVTQQCAHWVRAIVGLHFFPDANHRTAMATLNLLLGLNGIERFRWKDDQYKTAIFKSKLLRKYIIDVRFDNLWSKDELYYLWHRYFVDQFYDIADFSHHSPDYERLDQALEEL</sequence>
<keyword evidence="2" id="KW-1185">Reference proteome</keyword>
<name>A0ABX2LMD9_9EURY</name>
<comment type="caution">
    <text evidence="1">The sequence shown here is derived from an EMBL/GenBank/DDBJ whole genome shotgun (WGS) entry which is preliminary data.</text>
</comment>
<dbReference type="EMBL" id="JABUQZ010000002">
    <property type="protein sequence ID" value="NUC74822.1"/>
    <property type="molecule type" value="Genomic_DNA"/>
</dbReference>
<reference evidence="1 2" key="1">
    <citation type="submission" date="2020-06" db="EMBL/GenBank/DDBJ databases">
        <title>Haloterrigena sp. nov., an extremely halophilic archaeon isolated from a saline sediment.</title>
        <authorList>
            <person name="Liu B.-B."/>
        </authorList>
    </citation>
    <scope>NUCLEOTIDE SEQUENCE [LARGE SCALE GENOMIC DNA]</scope>
    <source>
        <strain evidence="1 2">SYSU A558-1</strain>
    </source>
</reference>
<dbReference type="Proteomes" id="UP001016761">
    <property type="component" value="Unassembled WGS sequence"/>
</dbReference>
<dbReference type="InterPro" id="IPR053737">
    <property type="entry name" value="Type_II_TA_Toxin"/>
</dbReference>
<gene>
    <name evidence="1" type="ORF">HTZ84_21395</name>
</gene>
<accession>A0ABX2LMD9</accession>
<dbReference type="RefSeq" id="WP_174682671.1">
    <property type="nucleotide sequence ID" value="NZ_JABUQZ010000002.1"/>
</dbReference>
<evidence type="ECO:0000313" key="1">
    <source>
        <dbReference type="EMBL" id="NUC74822.1"/>
    </source>
</evidence>
<proteinExistence type="predicted"/>